<gene>
    <name evidence="1" type="ORF">BPAE_0134g00280</name>
</gene>
<keyword evidence="2" id="KW-1185">Reference proteome</keyword>
<dbReference type="Proteomes" id="UP000297910">
    <property type="component" value="Unassembled WGS sequence"/>
</dbReference>
<organism evidence="1 2">
    <name type="scientific">Botrytis paeoniae</name>
    <dbReference type="NCBI Taxonomy" id="278948"/>
    <lineage>
        <taxon>Eukaryota</taxon>
        <taxon>Fungi</taxon>
        <taxon>Dikarya</taxon>
        <taxon>Ascomycota</taxon>
        <taxon>Pezizomycotina</taxon>
        <taxon>Leotiomycetes</taxon>
        <taxon>Helotiales</taxon>
        <taxon>Sclerotiniaceae</taxon>
        <taxon>Botrytis</taxon>
    </lineage>
</organism>
<evidence type="ECO:0000313" key="1">
    <source>
        <dbReference type="EMBL" id="TGO23394.1"/>
    </source>
</evidence>
<protein>
    <submittedName>
        <fullName evidence="1">Uncharacterized protein</fullName>
    </submittedName>
</protein>
<reference evidence="1 2" key="1">
    <citation type="submission" date="2017-12" db="EMBL/GenBank/DDBJ databases">
        <title>Comparative genomics of Botrytis spp.</title>
        <authorList>
            <person name="Valero-Jimenez C.A."/>
            <person name="Tapia P."/>
            <person name="Veloso J."/>
            <person name="Silva-Moreno E."/>
            <person name="Staats M."/>
            <person name="Valdes J.H."/>
            <person name="Van Kan J.A.L."/>
        </authorList>
    </citation>
    <scope>NUCLEOTIDE SEQUENCE [LARGE SCALE GENOMIC DNA]</scope>
    <source>
        <strain evidence="1 2">Bp0003</strain>
    </source>
</reference>
<sequence length="63" mass="7141">MTFVVDTNANTSAQTLVPKCPIFEHRYDGAVIKQMYNLNVRSMVFKSSVAYTPYNVHPIFEGV</sequence>
<name>A0A4Z1FEU0_9HELO</name>
<dbReference type="AlphaFoldDB" id="A0A4Z1FEU0"/>
<proteinExistence type="predicted"/>
<dbReference type="EMBL" id="PQXI01000134">
    <property type="protein sequence ID" value="TGO23394.1"/>
    <property type="molecule type" value="Genomic_DNA"/>
</dbReference>
<evidence type="ECO:0000313" key="2">
    <source>
        <dbReference type="Proteomes" id="UP000297910"/>
    </source>
</evidence>
<comment type="caution">
    <text evidence="1">The sequence shown here is derived from an EMBL/GenBank/DDBJ whole genome shotgun (WGS) entry which is preliminary data.</text>
</comment>
<accession>A0A4Z1FEU0</accession>